<dbReference type="NCBIfam" id="TIGR01498">
    <property type="entry name" value="folK"/>
    <property type="match status" value="1"/>
</dbReference>
<keyword evidence="8" id="KW-0067">ATP-binding</keyword>
<dbReference type="InterPro" id="IPR000550">
    <property type="entry name" value="Hppk"/>
</dbReference>
<dbReference type="KEGG" id="civ:IMZ16_04505"/>
<protein>
    <recommendedName>
        <fullName evidence="4">2-amino-4-hydroxy-6-hydroxymethyldihydropteridine pyrophosphokinase</fullName>
        <ecNumber evidence="3">2.7.6.3</ecNumber>
    </recommendedName>
    <alternativeName>
        <fullName evidence="11">6-hydroxymethyl-7,8-dihydropterin pyrophosphokinase</fullName>
    </alternativeName>
    <alternativeName>
        <fullName evidence="12">7,8-dihydro-6-hydroxymethylpterin-pyrophosphokinase</fullName>
    </alternativeName>
</protein>
<dbReference type="GO" id="GO:0003848">
    <property type="term" value="F:2-amino-4-hydroxy-6-hydroxymethyldihydropteridine diphosphokinase activity"/>
    <property type="evidence" value="ECO:0007669"/>
    <property type="project" value="UniProtKB-EC"/>
</dbReference>
<evidence type="ECO:0000256" key="10">
    <source>
        <dbReference type="ARBA" id="ARBA00029409"/>
    </source>
</evidence>
<evidence type="ECO:0000259" key="13">
    <source>
        <dbReference type="Pfam" id="PF01288"/>
    </source>
</evidence>
<dbReference type="GO" id="GO:0005524">
    <property type="term" value="F:ATP binding"/>
    <property type="evidence" value="ECO:0007669"/>
    <property type="project" value="UniProtKB-KW"/>
</dbReference>
<accession>A0A7M1T5V8</accession>
<evidence type="ECO:0000256" key="11">
    <source>
        <dbReference type="ARBA" id="ARBA00029766"/>
    </source>
</evidence>
<dbReference type="EC" id="2.7.6.3" evidence="3"/>
<evidence type="ECO:0000256" key="3">
    <source>
        <dbReference type="ARBA" id="ARBA00013253"/>
    </source>
</evidence>
<dbReference type="CDD" id="cd00483">
    <property type="entry name" value="HPPK"/>
    <property type="match status" value="1"/>
</dbReference>
<dbReference type="GO" id="GO:0046656">
    <property type="term" value="P:folic acid biosynthetic process"/>
    <property type="evidence" value="ECO:0007669"/>
    <property type="project" value="UniProtKB-KW"/>
</dbReference>
<organism evidence="14 15">
    <name type="scientific">Cruoricaptor ignavus</name>
    <dbReference type="NCBI Taxonomy" id="1118202"/>
    <lineage>
        <taxon>Bacteria</taxon>
        <taxon>Pseudomonadati</taxon>
        <taxon>Bacteroidota</taxon>
        <taxon>Flavobacteriia</taxon>
        <taxon>Flavobacteriales</taxon>
        <taxon>Weeksellaceae</taxon>
        <taxon>Cruoricaptor</taxon>
    </lineage>
</organism>
<dbReference type="RefSeq" id="WP_193440667.1">
    <property type="nucleotide sequence ID" value="NZ_CP063145.1"/>
</dbReference>
<evidence type="ECO:0000313" key="14">
    <source>
        <dbReference type="EMBL" id="QOR74697.1"/>
    </source>
</evidence>
<keyword evidence="5 14" id="KW-0808">Transferase</keyword>
<keyword evidence="7 14" id="KW-0418">Kinase</keyword>
<name>A0A7M1T5V8_9FLAO</name>
<dbReference type="AlphaFoldDB" id="A0A7M1T5V8"/>
<dbReference type="PANTHER" id="PTHR43071:SF1">
    <property type="entry name" value="2-AMINO-4-HYDROXY-6-HYDROXYMETHYLDIHYDROPTERIDINE PYROPHOSPHOKINASE"/>
    <property type="match status" value="1"/>
</dbReference>
<evidence type="ECO:0000256" key="1">
    <source>
        <dbReference type="ARBA" id="ARBA00005051"/>
    </source>
</evidence>
<dbReference type="GO" id="GO:0016301">
    <property type="term" value="F:kinase activity"/>
    <property type="evidence" value="ECO:0007669"/>
    <property type="project" value="UniProtKB-KW"/>
</dbReference>
<evidence type="ECO:0000256" key="8">
    <source>
        <dbReference type="ARBA" id="ARBA00022840"/>
    </source>
</evidence>
<dbReference type="InterPro" id="IPR035907">
    <property type="entry name" value="Hppk_sf"/>
</dbReference>
<dbReference type="UniPathway" id="UPA00077">
    <property type="reaction ID" value="UER00155"/>
</dbReference>
<dbReference type="PANTHER" id="PTHR43071">
    <property type="entry name" value="2-AMINO-4-HYDROXY-6-HYDROXYMETHYLDIHYDROPTERIDINE PYROPHOSPHOKINASE"/>
    <property type="match status" value="1"/>
</dbReference>
<evidence type="ECO:0000256" key="12">
    <source>
        <dbReference type="ARBA" id="ARBA00033413"/>
    </source>
</evidence>
<dbReference type="Proteomes" id="UP000593605">
    <property type="component" value="Chromosome"/>
</dbReference>
<gene>
    <name evidence="14" type="primary">folK</name>
    <name evidence="14" type="ORF">IMZ16_04505</name>
</gene>
<reference evidence="14 15" key="1">
    <citation type="submission" date="2020-10" db="EMBL/GenBank/DDBJ databases">
        <title>Complete genome of Cruoricapor ignavus strain M1214 isolated from the blood culture of a febrile patient.</title>
        <authorList>
            <person name="Guglielmino C.J.D."/>
        </authorList>
    </citation>
    <scope>NUCLEOTIDE SEQUENCE [LARGE SCALE GENOMIC DNA]</scope>
    <source>
        <strain evidence="14 15">M1214</strain>
    </source>
</reference>
<evidence type="ECO:0000256" key="6">
    <source>
        <dbReference type="ARBA" id="ARBA00022741"/>
    </source>
</evidence>
<dbReference type="SUPFAM" id="SSF55083">
    <property type="entry name" value="6-hydroxymethyl-7,8-dihydropterin pyrophosphokinase, HPPK"/>
    <property type="match status" value="1"/>
</dbReference>
<dbReference type="Pfam" id="PF01288">
    <property type="entry name" value="HPPK"/>
    <property type="match status" value="1"/>
</dbReference>
<feature type="domain" description="7,8-dihydro-6-hydroxymethylpterin-pyrophosphokinase" evidence="13">
    <location>
        <begin position="8"/>
        <end position="133"/>
    </location>
</feature>
<evidence type="ECO:0000256" key="7">
    <source>
        <dbReference type="ARBA" id="ARBA00022777"/>
    </source>
</evidence>
<evidence type="ECO:0000313" key="15">
    <source>
        <dbReference type="Proteomes" id="UP000593605"/>
    </source>
</evidence>
<dbReference type="Gene3D" id="3.30.70.560">
    <property type="entry name" value="7,8-Dihydro-6-hydroxymethylpterin-pyrophosphokinase HPPK"/>
    <property type="match status" value="1"/>
</dbReference>
<proteinExistence type="inferred from homology"/>
<dbReference type="GO" id="GO:0046654">
    <property type="term" value="P:tetrahydrofolate biosynthetic process"/>
    <property type="evidence" value="ECO:0007669"/>
    <property type="project" value="UniProtKB-UniPathway"/>
</dbReference>
<comment type="function">
    <text evidence="10">Catalyzes the transfer of pyrophosphate from adenosine triphosphate (ATP) to 6-hydroxymethyl-7,8-dihydropterin, an enzymatic step in folate biosynthesis pathway.</text>
</comment>
<comment type="pathway">
    <text evidence="1">Cofactor biosynthesis; tetrahydrofolate biosynthesis; 2-amino-4-hydroxy-6-hydroxymethyl-7,8-dihydropteridine diphosphate from 7,8-dihydroneopterin triphosphate: step 4/4.</text>
</comment>
<evidence type="ECO:0000256" key="2">
    <source>
        <dbReference type="ARBA" id="ARBA00005810"/>
    </source>
</evidence>
<evidence type="ECO:0000256" key="9">
    <source>
        <dbReference type="ARBA" id="ARBA00022909"/>
    </source>
</evidence>
<keyword evidence="9" id="KW-0289">Folate biosynthesis</keyword>
<dbReference type="EMBL" id="CP063145">
    <property type="protein sequence ID" value="QOR74697.1"/>
    <property type="molecule type" value="Genomic_DNA"/>
</dbReference>
<evidence type="ECO:0000256" key="4">
    <source>
        <dbReference type="ARBA" id="ARBA00016218"/>
    </source>
</evidence>
<evidence type="ECO:0000256" key="5">
    <source>
        <dbReference type="ARBA" id="ARBA00022679"/>
    </source>
</evidence>
<keyword evidence="6" id="KW-0547">Nucleotide-binding</keyword>
<comment type="similarity">
    <text evidence="2">Belongs to the HPPK family.</text>
</comment>
<sequence>MSGYKVILILGSNLGNTKKNIEDAILELEKSAGAILNKSEFLYSEPVEYCSNNIFCNIALKILTKLSPWQLLQAAKRIEIKMGRMMDSAAAGHYQDRIIDIDIVQFGNIKFESKRLKLPHQKHLYEREFSRKLLEDKHLIE</sequence>